<feature type="region of interest" description="Disordered" evidence="1">
    <location>
        <begin position="1"/>
        <end position="65"/>
    </location>
</feature>
<dbReference type="AlphaFoldDB" id="A0A0C3LP19"/>
<accession>A0A0C3LP19</accession>
<feature type="compositionally biased region" description="Polar residues" evidence="1">
    <location>
        <begin position="13"/>
        <end position="26"/>
    </location>
</feature>
<dbReference type="PANTHER" id="PTHR23244">
    <property type="entry name" value="KELCH REPEAT DOMAIN"/>
    <property type="match status" value="1"/>
</dbReference>
<organism evidence="2 3">
    <name type="scientific">Tulasnella calospora MUT 4182</name>
    <dbReference type="NCBI Taxonomy" id="1051891"/>
    <lineage>
        <taxon>Eukaryota</taxon>
        <taxon>Fungi</taxon>
        <taxon>Dikarya</taxon>
        <taxon>Basidiomycota</taxon>
        <taxon>Agaricomycotina</taxon>
        <taxon>Agaricomycetes</taxon>
        <taxon>Cantharellales</taxon>
        <taxon>Tulasnellaceae</taxon>
        <taxon>Tulasnella</taxon>
    </lineage>
</organism>
<sequence>MEEAPAAPPSSAGVESQQDSPPTIATDSLPEGKFRNSEEVTSNTLTTNHSSSSRDTTVNLTSPLHNDEIKQAPSFVPYALKWTEHEMELRPVKPLTSSKPPGMTSNVFPRLEHSCTAVPNSAGEFIIFGGKVKPEKEEVMTNDVILLSTTDMSFTGLETNGAKPKVKSGHRAVIAGRVLVIFGGSNGDSYLHFLNLDTREWSNLRPPAPYPGPRFGHSFIIVNNTIWLFGGGLVGDKMDDLWCIDLGTDGIEYVRWRRIPKKDPWPEARSYHTTVCYDGCLYIFAGQGIKDGEQKSHRNDIWKFDIPNETWTKLQCDGQLPQPRTSHTATVMGDNMFVFGGVIQGSKEGEFVRTDHAFVFNFQGIWSSASRS</sequence>
<gene>
    <name evidence="2" type="ORF">M407DRAFT_27323</name>
</gene>
<feature type="compositionally biased region" description="Low complexity" evidence="1">
    <location>
        <begin position="41"/>
        <end position="53"/>
    </location>
</feature>
<dbReference type="EMBL" id="KN823091">
    <property type="protein sequence ID" value="KIO23172.1"/>
    <property type="molecule type" value="Genomic_DNA"/>
</dbReference>
<dbReference type="HOGENOM" id="CLU_744316_0_0_1"/>
<keyword evidence="3" id="KW-1185">Reference proteome</keyword>
<reference evidence="2 3" key="1">
    <citation type="submission" date="2014-04" db="EMBL/GenBank/DDBJ databases">
        <authorList>
            <consortium name="DOE Joint Genome Institute"/>
            <person name="Kuo A."/>
            <person name="Girlanda M."/>
            <person name="Perotto S."/>
            <person name="Kohler A."/>
            <person name="Nagy L.G."/>
            <person name="Floudas D."/>
            <person name="Copeland A."/>
            <person name="Barry K.W."/>
            <person name="Cichocki N."/>
            <person name="Veneault-Fourrey C."/>
            <person name="LaButti K."/>
            <person name="Lindquist E.A."/>
            <person name="Lipzen A."/>
            <person name="Lundell T."/>
            <person name="Morin E."/>
            <person name="Murat C."/>
            <person name="Sun H."/>
            <person name="Tunlid A."/>
            <person name="Henrissat B."/>
            <person name="Grigoriev I.V."/>
            <person name="Hibbett D.S."/>
            <person name="Martin F."/>
            <person name="Nordberg H.P."/>
            <person name="Cantor M.N."/>
            <person name="Hua S.X."/>
        </authorList>
    </citation>
    <scope>NUCLEOTIDE SEQUENCE [LARGE SCALE GENOMIC DNA]</scope>
    <source>
        <strain evidence="2 3">MUT 4182</strain>
    </source>
</reference>
<dbReference type="SUPFAM" id="SSF117281">
    <property type="entry name" value="Kelch motif"/>
    <property type="match status" value="1"/>
</dbReference>
<feature type="compositionally biased region" description="Polar residues" evidence="1">
    <location>
        <begin position="54"/>
        <end position="64"/>
    </location>
</feature>
<dbReference type="InterPro" id="IPR015915">
    <property type="entry name" value="Kelch-typ_b-propeller"/>
</dbReference>
<protein>
    <submittedName>
        <fullName evidence="2">Uncharacterized protein</fullName>
    </submittedName>
</protein>
<name>A0A0C3LP19_9AGAM</name>
<reference evidence="3" key="2">
    <citation type="submission" date="2015-01" db="EMBL/GenBank/DDBJ databases">
        <title>Evolutionary Origins and Diversification of the Mycorrhizal Mutualists.</title>
        <authorList>
            <consortium name="DOE Joint Genome Institute"/>
            <consortium name="Mycorrhizal Genomics Consortium"/>
            <person name="Kohler A."/>
            <person name="Kuo A."/>
            <person name="Nagy L.G."/>
            <person name="Floudas D."/>
            <person name="Copeland A."/>
            <person name="Barry K.W."/>
            <person name="Cichocki N."/>
            <person name="Veneault-Fourrey C."/>
            <person name="LaButti K."/>
            <person name="Lindquist E.A."/>
            <person name="Lipzen A."/>
            <person name="Lundell T."/>
            <person name="Morin E."/>
            <person name="Murat C."/>
            <person name="Riley R."/>
            <person name="Ohm R."/>
            <person name="Sun H."/>
            <person name="Tunlid A."/>
            <person name="Henrissat B."/>
            <person name="Grigoriev I.V."/>
            <person name="Hibbett D.S."/>
            <person name="Martin F."/>
        </authorList>
    </citation>
    <scope>NUCLEOTIDE SEQUENCE [LARGE SCALE GENOMIC DNA]</scope>
    <source>
        <strain evidence="3">MUT 4182</strain>
    </source>
</reference>
<dbReference type="OrthoDB" id="45365at2759"/>
<evidence type="ECO:0000313" key="3">
    <source>
        <dbReference type="Proteomes" id="UP000054248"/>
    </source>
</evidence>
<dbReference type="Proteomes" id="UP000054248">
    <property type="component" value="Unassembled WGS sequence"/>
</dbReference>
<dbReference type="Pfam" id="PF24681">
    <property type="entry name" value="Kelch_KLHDC2_KLHL20_DRC7"/>
    <property type="match status" value="1"/>
</dbReference>
<proteinExistence type="predicted"/>
<evidence type="ECO:0000313" key="2">
    <source>
        <dbReference type="EMBL" id="KIO23172.1"/>
    </source>
</evidence>
<evidence type="ECO:0000256" key="1">
    <source>
        <dbReference type="SAM" id="MobiDB-lite"/>
    </source>
</evidence>
<dbReference type="PANTHER" id="PTHR23244:SF471">
    <property type="entry name" value="GUANINE NUCLEOTIDE-BINDING PROTEIN SUBUNIT BETA 1-RELATED"/>
    <property type="match status" value="1"/>
</dbReference>
<dbReference type="STRING" id="1051891.A0A0C3LP19"/>
<dbReference type="Gene3D" id="2.120.10.80">
    <property type="entry name" value="Kelch-type beta propeller"/>
    <property type="match status" value="1"/>
</dbReference>